<proteinExistence type="predicted"/>
<evidence type="ECO:0000313" key="3">
    <source>
        <dbReference type="Proteomes" id="UP000282086"/>
    </source>
</evidence>
<dbReference type="InterPro" id="IPR014757">
    <property type="entry name" value="Tscrpt_reg_IclR_C"/>
</dbReference>
<reference evidence="2 3" key="1">
    <citation type="submission" date="2018-12" db="EMBL/GenBank/DDBJ databases">
        <authorList>
            <consortium name="Pathogen Informatics"/>
        </authorList>
    </citation>
    <scope>NUCLEOTIDE SEQUENCE [LARGE SCALE GENOMIC DNA]</scope>
    <source>
        <strain evidence="2 3">NCTC129</strain>
    </source>
</reference>
<dbReference type="Gene3D" id="3.30.450.40">
    <property type="match status" value="1"/>
</dbReference>
<protein>
    <submittedName>
        <fullName evidence="2">IclR family transcriptional regulator</fullName>
    </submittedName>
</protein>
<feature type="domain" description="IclR-ED" evidence="1">
    <location>
        <begin position="1"/>
        <end position="49"/>
    </location>
</feature>
<name>A0A447N794_SALET</name>
<dbReference type="InterPro" id="IPR029016">
    <property type="entry name" value="GAF-like_dom_sf"/>
</dbReference>
<sequence length="49" mass="5560">MDLRELARPRLTQLMDETGLLCHLGIIDHENAYYILKVESSSTISVRSA</sequence>
<dbReference type="PROSITE" id="PS51078">
    <property type="entry name" value="ICLR_ED"/>
    <property type="match status" value="1"/>
</dbReference>
<dbReference type="EMBL" id="LR134140">
    <property type="protein sequence ID" value="VDZ99169.1"/>
    <property type="molecule type" value="Genomic_DNA"/>
</dbReference>
<accession>A0A447N794</accession>
<dbReference type="Pfam" id="PF01614">
    <property type="entry name" value="IclR_C"/>
    <property type="match status" value="1"/>
</dbReference>
<evidence type="ECO:0000313" key="2">
    <source>
        <dbReference type="EMBL" id="VDZ99169.1"/>
    </source>
</evidence>
<dbReference type="Proteomes" id="UP000282086">
    <property type="component" value="Chromosome"/>
</dbReference>
<dbReference type="AlphaFoldDB" id="A0A447N794"/>
<evidence type="ECO:0000259" key="1">
    <source>
        <dbReference type="PROSITE" id="PS51078"/>
    </source>
</evidence>
<gene>
    <name evidence="2" type="primary">rhmR_3</name>
    <name evidence="2" type="ORF">NCTC129_05472</name>
</gene>
<dbReference type="SUPFAM" id="SSF55781">
    <property type="entry name" value="GAF domain-like"/>
    <property type="match status" value="1"/>
</dbReference>
<organism evidence="2 3">
    <name type="scientific">Salmonella enterica I</name>
    <dbReference type="NCBI Taxonomy" id="59201"/>
    <lineage>
        <taxon>Bacteria</taxon>
        <taxon>Pseudomonadati</taxon>
        <taxon>Pseudomonadota</taxon>
        <taxon>Gammaproteobacteria</taxon>
        <taxon>Enterobacterales</taxon>
        <taxon>Enterobacteriaceae</taxon>
        <taxon>Salmonella</taxon>
    </lineage>
</organism>